<keyword evidence="2" id="KW-1185">Reference proteome</keyword>
<evidence type="ECO:0000313" key="2">
    <source>
        <dbReference type="Proteomes" id="UP000583929"/>
    </source>
</evidence>
<sequence length="287" mass="32133">MAAYHVRSNSFPSRQHPIIPEFDALLCRLRSSETTSSSSSYVSSNLNGLQDLHDCLDKLLSLPLNQQALSKEQNYQKKVDVVLDGSLRLLDLCNTAKDALLQMKESTQELQSAMRRKHGGEISLSSEVKKFLSSRKMMKKALSKAMENKSKFSTSSLKKEEQTAEIVSILREVELITFSVFESMVSFVSESKSSKANSWSLVSKVMKSRRVACEGVNECNEFASADGALASLISKKIKKTDNKVEEINAQNELQSVESCIQDLEQGVESLYRRLIKTRVSLLNILNH</sequence>
<reference evidence="1 2" key="1">
    <citation type="journal article" date="2020" name="bioRxiv">
        <title>Sequence and annotation of 42 cannabis genomes reveals extensive copy number variation in cannabinoid synthesis and pathogen resistance genes.</title>
        <authorList>
            <person name="Mckernan K.J."/>
            <person name="Helbert Y."/>
            <person name="Kane L.T."/>
            <person name="Ebling H."/>
            <person name="Zhang L."/>
            <person name="Liu B."/>
            <person name="Eaton Z."/>
            <person name="Mclaughlin S."/>
            <person name="Kingan S."/>
            <person name="Baybayan P."/>
            <person name="Concepcion G."/>
            <person name="Jordan M."/>
            <person name="Riva A."/>
            <person name="Barbazuk W."/>
            <person name="Harkins T."/>
        </authorList>
    </citation>
    <scope>NUCLEOTIDE SEQUENCE [LARGE SCALE GENOMIC DNA]</scope>
    <source>
        <strain evidence="2">cv. Jamaican Lion 4</strain>
        <tissue evidence="1">Leaf</tissue>
    </source>
</reference>
<evidence type="ECO:0008006" key="3">
    <source>
        <dbReference type="Google" id="ProtNLM"/>
    </source>
</evidence>
<dbReference type="InterPro" id="IPR004320">
    <property type="entry name" value="BPS1_pln"/>
</dbReference>
<dbReference type="GO" id="GO:0048367">
    <property type="term" value="P:shoot system development"/>
    <property type="evidence" value="ECO:0007669"/>
    <property type="project" value="InterPro"/>
</dbReference>
<dbReference type="AlphaFoldDB" id="A0A7J6GIR5"/>
<dbReference type="EMBL" id="JAATIQ010000100">
    <property type="protein sequence ID" value="KAF4382826.1"/>
    <property type="molecule type" value="Genomic_DNA"/>
</dbReference>
<dbReference type="PANTHER" id="PTHR33070:SF129">
    <property type="entry name" value="DUF241 DOMAIN PROTEIN"/>
    <property type="match status" value="1"/>
</dbReference>
<dbReference type="Proteomes" id="UP000583929">
    <property type="component" value="Unassembled WGS sequence"/>
</dbReference>
<organism evidence="1 2">
    <name type="scientific">Cannabis sativa</name>
    <name type="common">Hemp</name>
    <name type="synonym">Marijuana</name>
    <dbReference type="NCBI Taxonomy" id="3483"/>
    <lineage>
        <taxon>Eukaryota</taxon>
        <taxon>Viridiplantae</taxon>
        <taxon>Streptophyta</taxon>
        <taxon>Embryophyta</taxon>
        <taxon>Tracheophyta</taxon>
        <taxon>Spermatophyta</taxon>
        <taxon>Magnoliopsida</taxon>
        <taxon>eudicotyledons</taxon>
        <taxon>Gunneridae</taxon>
        <taxon>Pentapetalae</taxon>
        <taxon>rosids</taxon>
        <taxon>fabids</taxon>
        <taxon>Rosales</taxon>
        <taxon>Cannabaceae</taxon>
        <taxon>Cannabis</taxon>
    </lineage>
</organism>
<name>A0A7J6GIR5_CANSA</name>
<dbReference type="Pfam" id="PF03087">
    <property type="entry name" value="BPS1"/>
    <property type="match status" value="1"/>
</dbReference>
<dbReference type="GO" id="GO:0048364">
    <property type="term" value="P:root development"/>
    <property type="evidence" value="ECO:0007669"/>
    <property type="project" value="InterPro"/>
</dbReference>
<comment type="caution">
    <text evidence="1">The sequence shown here is derived from an EMBL/GenBank/DDBJ whole genome shotgun (WGS) entry which is preliminary data.</text>
</comment>
<protein>
    <recommendedName>
        <fullName evidence="3">DUF241 domain protein</fullName>
    </recommendedName>
</protein>
<gene>
    <name evidence="1" type="ORF">G4B88_021609</name>
</gene>
<accession>A0A7J6GIR5</accession>
<proteinExistence type="predicted"/>
<evidence type="ECO:0000313" key="1">
    <source>
        <dbReference type="EMBL" id="KAF4382826.1"/>
    </source>
</evidence>
<dbReference type="PANTHER" id="PTHR33070">
    <property type="entry name" value="OS06G0725500 PROTEIN"/>
    <property type="match status" value="1"/>
</dbReference>